<protein>
    <submittedName>
        <fullName evidence="1">Uncharacterized protein</fullName>
    </submittedName>
</protein>
<dbReference type="Proteomes" id="UP000242502">
    <property type="component" value="Unassembled WGS sequence"/>
</dbReference>
<gene>
    <name evidence="1" type="ORF">AB835_11245</name>
</gene>
<organism evidence="1 2">
    <name type="scientific">Candidatus Endobugula sertula</name>
    <name type="common">Bugula neritina bacterial symbiont</name>
    <dbReference type="NCBI Taxonomy" id="62101"/>
    <lineage>
        <taxon>Bacteria</taxon>
        <taxon>Pseudomonadati</taxon>
        <taxon>Pseudomonadota</taxon>
        <taxon>Gammaproteobacteria</taxon>
        <taxon>Cellvibrionales</taxon>
        <taxon>Cellvibrionaceae</taxon>
        <taxon>Candidatus Endobugula</taxon>
    </lineage>
</organism>
<comment type="caution">
    <text evidence="1">The sequence shown here is derived from an EMBL/GenBank/DDBJ whole genome shotgun (WGS) entry which is preliminary data.</text>
</comment>
<proteinExistence type="predicted"/>
<dbReference type="STRING" id="62101.AB835_11245"/>
<name>A0A1D2QN07_9GAMM</name>
<reference evidence="1 2" key="1">
    <citation type="journal article" date="2016" name="Appl. Environ. Microbiol.">
        <title>Lack of Overt Genome Reduction in the Bryostatin-Producing Bryozoan Symbiont "Candidatus Endobugula sertula".</title>
        <authorList>
            <person name="Miller I.J."/>
            <person name="Vanee N."/>
            <person name="Fong S.S."/>
            <person name="Lim-Fong G.E."/>
            <person name="Kwan J.C."/>
        </authorList>
    </citation>
    <scope>NUCLEOTIDE SEQUENCE [LARGE SCALE GENOMIC DNA]</scope>
    <source>
        <strain evidence="1">AB1-4</strain>
    </source>
</reference>
<accession>A0A1D2QN07</accession>
<evidence type="ECO:0000313" key="2">
    <source>
        <dbReference type="Proteomes" id="UP000242502"/>
    </source>
</evidence>
<evidence type="ECO:0000313" key="1">
    <source>
        <dbReference type="EMBL" id="ODS22971.1"/>
    </source>
</evidence>
<dbReference type="AlphaFoldDB" id="A0A1D2QN07"/>
<dbReference type="EMBL" id="MDLC01000044">
    <property type="protein sequence ID" value="ODS22971.1"/>
    <property type="molecule type" value="Genomic_DNA"/>
</dbReference>
<sequence>MKTINDVYINALLADASYVDGLRSSTLEDQLKKRMTPDLAKYIANNFTVVTQESNSGIFDSGFDVTVWRGNTETDYAGKNR</sequence>